<proteinExistence type="predicted"/>
<gene>
    <name evidence="3" type="ORF">BCR44DRAFT_1439866</name>
</gene>
<name>A0A1Y2HDF1_9FUNG</name>
<feature type="region of interest" description="Disordered" evidence="2">
    <location>
        <begin position="1"/>
        <end position="22"/>
    </location>
</feature>
<dbReference type="EMBL" id="MCFL01000044">
    <property type="protein sequence ID" value="ORZ32589.1"/>
    <property type="molecule type" value="Genomic_DNA"/>
</dbReference>
<evidence type="ECO:0000313" key="3">
    <source>
        <dbReference type="EMBL" id="ORZ32589.1"/>
    </source>
</evidence>
<feature type="compositionally biased region" description="Basic residues" evidence="2">
    <location>
        <begin position="7"/>
        <end position="17"/>
    </location>
</feature>
<feature type="compositionally biased region" description="Polar residues" evidence="2">
    <location>
        <begin position="249"/>
        <end position="260"/>
    </location>
</feature>
<dbReference type="AlphaFoldDB" id="A0A1Y2HDF1"/>
<feature type="compositionally biased region" description="Basic and acidic residues" evidence="2">
    <location>
        <begin position="374"/>
        <end position="392"/>
    </location>
</feature>
<evidence type="ECO:0000256" key="2">
    <source>
        <dbReference type="SAM" id="MobiDB-lite"/>
    </source>
</evidence>
<feature type="region of interest" description="Disordered" evidence="2">
    <location>
        <begin position="274"/>
        <end position="392"/>
    </location>
</feature>
<comment type="caution">
    <text evidence="3">The sequence shown here is derived from an EMBL/GenBank/DDBJ whole genome shotgun (WGS) entry which is preliminary data.</text>
</comment>
<evidence type="ECO:0000256" key="1">
    <source>
        <dbReference type="SAM" id="Coils"/>
    </source>
</evidence>
<organism evidence="3 4">
    <name type="scientific">Catenaria anguillulae PL171</name>
    <dbReference type="NCBI Taxonomy" id="765915"/>
    <lineage>
        <taxon>Eukaryota</taxon>
        <taxon>Fungi</taxon>
        <taxon>Fungi incertae sedis</taxon>
        <taxon>Blastocladiomycota</taxon>
        <taxon>Blastocladiomycetes</taxon>
        <taxon>Blastocladiales</taxon>
        <taxon>Catenariaceae</taxon>
        <taxon>Catenaria</taxon>
    </lineage>
</organism>
<feature type="coiled-coil region" evidence="1">
    <location>
        <begin position="57"/>
        <end position="91"/>
    </location>
</feature>
<keyword evidence="4" id="KW-1185">Reference proteome</keyword>
<feature type="compositionally biased region" description="Low complexity" evidence="2">
    <location>
        <begin position="152"/>
        <end position="173"/>
    </location>
</feature>
<keyword evidence="1" id="KW-0175">Coiled coil</keyword>
<feature type="region of interest" description="Disordered" evidence="2">
    <location>
        <begin position="131"/>
        <end position="260"/>
    </location>
</feature>
<reference evidence="3 4" key="1">
    <citation type="submission" date="2016-07" db="EMBL/GenBank/DDBJ databases">
        <title>Pervasive Adenine N6-methylation of Active Genes in Fungi.</title>
        <authorList>
            <consortium name="DOE Joint Genome Institute"/>
            <person name="Mondo S.J."/>
            <person name="Dannebaum R.O."/>
            <person name="Kuo R.C."/>
            <person name="Labutti K."/>
            <person name="Haridas S."/>
            <person name="Kuo A."/>
            <person name="Salamov A."/>
            <person name="Ahrendt S.R."/>
            <person name="Lipzen A."/>
            <person name="Sullivan W."/>
            <person name="Andreopoulos W.B."/>
            <person name="Clum A."/>
            <person name="Lindquist E."/>
            <person name="Daum C."/>
            <person name="Ramamoorthy G.K."/>
            <person name="Gryganskyi A."/>
            <person name="Culley D."/>
            <person name="Magnuson J.K."/>
            <person name="James T.Y."/>
            <person name="O'Malley M.A."/>
            <person name="Stajich J.E."/>
            <person name="Spatafora J.W."/>
            <person name="Visel A."/>
            <person name="Grigoriev I.V."/>
        </authorList>
    </citation>
    <scope>NUCLEOTIDE SEQUENCE [LARGE SCALE GENOMIC DNA]</scope>
    <source>
        <strain evidence="3 4">PL171</strain>
    </source>
</reference>
<accession>A0A1Y2HDF1</accession>
<protein>
    <submittedName>
        <fullName evidence="3">Uncharacterized protein</fullName>
    </submittedName>
</protein>
<feature type="compositionally biased region" description="Basic and acidic residues" evidence="2">
    <location>
        <begin position="288"/>
        <end position="298"/>
    </location>
</feature>
<feature type="compositionally biased region" description="Basic and acidic residues" evidence="2">
    <location>
        <begin position="210"/>
        <end position="225"/>
    </location>
</feature>
<dbReference type="Proteomes" id="UP000193411">
    <property type="component" value="Unassembled WGS sequence"/>
</dbReference>
<sequence length="392" mass="43210">AASTITSRRRNGSHHQKLRDQNASLARHNTTLALRLRATREKLDRERASFIHAHSHNVHLMSRVRTLEQELQRANEAIERMQRAQFRSEQQKGEMQQVFGSMIAHLRAMADNLETNVLSAWSEMHTALDQLDLGEPHPDTQLYLPPMTHGTASSIHNHSRRSSIASTSSMASSPNPNDSVMSYGSEIDDLDVPDSPSALPSSHGLKRQNIHREARFPRTLPEDLPKPLFPPESPASHLQSSAAPDPWAFSNTDPSQTHGQTNLSHLVREIEVPRGSIPRPPHPPTSTWDHHFTQKDNDSNGMDDVEMTDTIGPLSKPTAHARGGGTRHSRGGRARGGASSTTSSRRRSGNAWNAGSGFVSKAAMATAGSRRSHPPSDREVRAKARAATKLER</sequence>
<feature type="non-terminal residue" evidence="3">
    <location>
        <position position="1"/>
    </location>
</feature>
<evidence type="ECO:0000313" key="4">
    <source>
        <dbReference type="Proteomes" id="UP000193411"/>
    </source>
</evidence>